<evidence type="ECO:0000256" key="5">
    <source>
        <dbReference type="ARBA" id="ARBA00023004"/>
    </source>
</evidence>
<dbReference type="PANTHER" id="PTHR37164:SF1">
    <property type="entry name" value="BACTERIOHEMERYTHRIN"/>
    <property type="match status" value="1"/>
</dbReference>
<evidence type="ECO:0000256" key="1">
    <source>
        <dbReference type="ARBA" id="ARBA00010587"/>
    </source>
</evidence>
<evidence type="ECO:0000256" key="6">
    <source>
        <dbReference type="HAMAP-Rule" id="MF_00556"/>
    </source>
</evidence>
<dbReference type="EMBL" id="CP010415">
    <property type="protein sequence ID" value="AJE22181.1"/>
    <property type="molecule type" value="Genomic_DNA"/>
</dbReference>
<feature type="binding site" evidence="6">
    <location>
        <position position="123"/>
    </location>
    <ligand>
        <name>Fe cation</name>
        <dbReference type="ChEBI" id="CHEBI:24875"/>
        <label>2</label>
    </ligand>
</feature>
<dbReference type="SUPFAM" id="SSF47188">
    <property type="entry name" value="Hemerythrin-like"/>
    <property type="match status" value="1"/>
</dbReference>
<evidence type="ECO:0000256" key="4">
    <source>
        <dbReference type="ARBA" id="ARBA00022723"/>
    </source>
</evidence>
<proteinExistence type="inferred from homology"/>
<keyword evidence="2 6" id="KW-0813">Transport</keyword>
<feature type="binding site" evidence="6">
    <location>
        <position position="65"/>
    </location>
    <ligand>
        <name>Fe cation</name>
        <dbReference type="ChEBI" id="CHEBI:24875"/>
        <label>1</label>
    </ligand>
</feature>
<dbReference type="HOGENOM" id="CLU_086902_2_1_6"/>
<dbReference type="GO" id="GO:0005344">
    <property type="term" value="F:oxygen carrier activity"/>
    <property type="evidence" value="ECO:0007669"/>
    <property type="project" value="UniProtKB-UniRule"/>
</dbReference>
<dbReference type="Gene3D" id="1.20.120.50">
    <property type="entry name" value="Hemerythrin-like"/>
    <property type="match status" value="1"/>
</dbReference>
<protein>
    <recommendedName>
        <fullName evidence="6">Bacteriohemerythrin</fullName>
    </recommendedName>
</protein>
<dbReference type="STRING" id="1328314.Achr_27580"/>
<feature type="domain" description="Hemerythrin-like" evidence="7">
    <location>
        <begin position="21"/>
        <end position="133"/>
    </location>
</feature>
<evidence type="ECO:0000256" key="3">
    <source>
        <dbReference type="ARBA" id="ARBA00022621"/>
    </source>
</evidence>
<dbReference type="InterPro" id="IPR012827">
    <property type="entry name" value="Hemerythrin_metal-bd"/>
</dbReference>
<feature type="binding site" evidence="6">
    <location>
        <position position="69"/>
    </location>
    <ligand>
        <name>Fe cation</name>
        <dbReference type="ChEBI" id="CHEBI:24875"/>
        <label>1</label>
    </ligand>
</feature>
<dbReference type="NCBIfam" id="TIGR02481">
    <property type="entry name" value="hemeryth_dom"/>
    <property type="match status" value="1"/>
</dbReference>
<reference evidence="8 9" key="1">
    <citation type="journal article" date="2015" name="PLoS ONE">
        <title>Azotobacter Genomes: The Genome of Azotobacter chroococcum NCIMB 8003 (ATCC 4412).</title>
        <authorList>
            <person name="Robson R.L."/>
            <person name="Jones R."/>
            <person name="Robson R.M."/>
            <person name="Schwartz A."/>
            <person name="Richardson T.H."/>
        </authorList>
    </citation>
    <scope>NUCLEOTIDE SEQUENCE [LARGE SCALE GENOMIC DNA]</scope>
    <source>
        <strain evidence="8 9">NCIMB 8003</strain>
    </source>
</reference>
<accession>A0A0C4WNP8</accession>
<comment type="subunit">
    <text evidence="6">Monomer.</text>
</comment>
<dbReference type="GO" id="GO:0005506">
    <property type="term" value="F:iron ion binding"/>
    <property type="evidence" value="ECO:0007669"/>
    <property type="project" value="UniProtKB-UniRule"/>
</dbReference>
<dbReference type="PANTHER" id="PTHR37164">
    <property type="entry name" value="BACTERIOHEMERYTHRIN"/>
    <property type="match status" value="1"/>
</dbReference>
<feature type="binding site" evidence="6">
    <location>
        <position position="88"/>
    </location>
    <ligand>
        <name>Fe cation</name>
        <dbReference type="ChEBI" id="CHEBI:24875"/>
        <label>2</label>
    </ligand>
</feature>
<dbReference type="Proteomes" id="UP000068210">
    <property type="component" value="Chromosome"/>
</dbReference>
<dbReference type="KEGG" id="acx:Achr_27580"/>
<evidence type="ECO:0000256" key="2">
    <source>
        <dbReference type="ARBA" id="ARBA00022448"/>
    </source>
</evidence>
<feature type="binding site" evidence="6">
    <location>
        <position position="84"/>
    </location>
    <ligand>
        <name>Fe cation</name>
        <dbReference type="ChEBI" id="CHEBI:24875"/>
        <label>2</label>
    </ligand>
</feature>
<keyword evidence="9" id="KW-1185">Reference proteome</keyword>
<dbReference type="PROSITE" id="PS00550">
    <property type="entry name" value="HEMERYTHRINS"/>
    <property type="match status" value="1"/>
</dbReference>
<organism evidence="8 9">
    <name type="scientific">Azotobacter chroococcum NCIMB 8003</name>
    <dbReference type="NCBI Taxonomy" id="1328314"/>
    <lineage>
        <taxon>Bacteria</taxon>
        <taxon>Pseudomonadati</taxon>
        <taxon>Pseudomonadota</taxon>
        <taxon>Gammaproteobacteria</taxon>
        <taxon>Pseudomonadales</taxon>
        <taxon>Pseudomonadaceae</taxon>
        <taxon>Azotobacter</taxon>
    </lineage>
</organism>
<dbReference type="NCBIfam" id="NF002007">
    <property type="entry name" value="PRK00808.1"/>
    <property type="match status" value="1"/>
</dbReference>
<dbReference type="HAMAP" id="MF_00556">
    <property type="entry name" value="Hemerythrin"/>
    <property type="match status" value="1"/>
</dbReference>
<feature type="binding site" evidence="6">
    <location>
        <position position="128"/>
    </location>
    <ligand>
        <name>Fe cation</name>
        <dbReference type="ChEBI" id="CHEBI:24875"/>
        <label>2</label>
    </ligand>
</feature>
<gene>
    <name evidence="8" type="ORF">Achr_27580</name>
</gene>
<dbReference type="Pfam" id="PF01814">
    <property type="entry name" value="Hemerythrin"/>
    <property type="match status" value="1"/>
</dbReference>
<dbReference type="InterPro" id="IPR050669">
    <property type="entry name" value="Hemerythrin"/>
</dbReference>
<feature type="binding site" evidence="6">
    <location>
        <position position="30"/>
    </location>
    <ligand>
        <name>Fe cation</name>
        <dbReference type="ChEBI" id="CHEBI:24875"/>
        <label>1</label>
    </ligand>
</feature>
<dbReference type="InterPro" id="IPR016131">
    <property type="entry name" value="Haemerythrin_Fe_BS"/>
</dbReference>
<feature type="binding site" evidence="6">
    <location>
        <position position="128"/>
    </location>
    <ligand>
        <name>Fe cation</name>
        <dbReference type="ChEBI" id="CHEBI:24875"/>
        <label>1</label>
    </ligand>
</feature>
<dbReference type="NCBIfam" id="NF033749">
    <property type="entry name" value="bact_hemeryth"/>
    <property type="match status" value="1"/>
</dbReference>
<name>A0A0C4WNP8_9GAMM</name>
<dbReference type="InterPro" id="IPR035938">
    <property type="entry name" value="Hemerythrin-like_sf"/>
</dbReference>
<feature type="binding site" evidence="6">
    <location>
        <position position="69"/>
    </location>
    <ligand>
        <name>Fe cation</name>
        <dbReference type="ChEBI" id="CHEBI:24875"/>
        <label>2</label>
    </ligand>
</feature>
<keyword evidence="5 6" id="KW-0408">Iron</keyword>
<dbReference type="InterPro" id="IPR012312">
    <property type="entry name" value="Hemerythrin-like"/>
</dbReference>
<dbReference type="CDD" id="cd12107">
    <property type="entry name" value="Hemerythrin"/>
    <property type="match status" value="1"/>
</dbReference>
<comment type="similarity">
    <text evidence="1 6">Belongs to the hemerythrin family.</text>
</comment>
<keyword evidence="4 6" id="KW-0479">Metal-binding</keyword>
<dbReference type="InterPro" id="IPR023504">
    <property type="entry name" value="Bacteriohemerythrin-like"/>
</dbReference>
<comment type="function">
    <text evidence="6">Oxygen-binding protein. May be involved in a storage mechanism or for delivery to oxygen-requiring enzymes. The oxygen-binding site contains two iron atoms.</text>
</comment>
<evidence type="ECO:0000313" key="8">
    <source>
        <dbReference type="EMBL" id="AJE22181.1"/>
    </source>
</evidence>
<sequence length="166" mass="18918">MPLEMGSTEVAYLTWRNDLNTGIEVIDAQHRQIVEMINQLHETQGQDRAAVGVVIEALVDYTVSHFAFEESLMEDAGYQFSRAHKRIHDLFIKRVSDYRGRYAAGEDVAEELQELLSRWLFSHIKEEDASYVGAVRAQMQSLASDRSSGGWLSRSMKRFFGRSEAA</sequence>
<keyword evidence="3 6" id="KW-0561">Oxygen transport</keyword>
<evidence type="ECO:0000259" key="7">
    <source>
        <dbReference type="Pfam" id="PF01814"/>
    </source>
</evidence>
<dbReference type="AlphaFoldDB" id="A0A0C4WNP8"/>
<evidence type="ECO:0000313" key="9">
    <source>
        <dbReference type="Proteomes" id="UP000068210"/>
    </source>
</evidence>